<keyword evidence="1" id="KW-1133">Transmembrane helix</keyword>
<name>A0ABT7FLR8_9CORY</name>
<proteinExistence type="predicted"/>
<feature type="domain" description="SpaA-like prealbumin fold" evidence="4">
    <location>
        <begin position="344"/>
        <end position="446"/>
    </location>
</feature>
<dbReference type="Gene3D" id="2.60.40.10">
    <property type="entry name" value="Immunoglobulins"/>
    <property type="match status" value="2"/>
</dbReference>
<dbReference type="Pfam" id="PF16555">
    <property type="entry name" value="GramPos_pilinD1"/>
    <property type="match status" value="1"/>
</dbReference>
<dbReference type="EMBL" id="JASNUO010000001">
    <property type="protein sequence ID" value="MDK4246533.1"/>
    <property type="molecule type" value="Genomic_DNA"/>
</dbReference>
<keyword evidence="1" id="KW-0812">Transmembrane</keyword>
<evidence type="ECO:0000313" key="5">
    <source>
        <dbReference type="EMBL" id="MDK4246533.1"/>
    </source>
</evidence>
<feature type="transmembrane region" description="Helical" evidence="1">
    <location>
        <begin position="473"/>
        <end position="497"/>
    </location>
</feature>
<evidence type="ECO:0000256" key="1">
    <source>
        <dbReference type="SAM" id="Phobius"/>
    </source>
</evidence>
<dbReference type="Proteomes" id="UP001239414">
    <property type="component" value="Unassembled WGS sequence"/>
</dbReference>
<dbReference type="InterPro" id="IPR032364">
    <property type="entry name" value="GramPos_pilinD1_N"/>
</dbReference>
<dbReference type="Pfam" id="PF17802">
    <property type="entry name" value="SpaA"/>
    <property type="match status" value="1"/>
</dbReference>
<evidence type="ECO:0000313" key="6">
    <source>
        <dbReference type="Proteomes" id="UP001239414"/>
    </source>
</evidence>
<feature type="domain" description="Gram-positive pilin subunit D1 N-terminal" evidence="3">
    <location>
        <begin position="48"/>
        <end position="196"/>
    </location>
</feature>
<keyword evidence="2" id="KW-0732">Signal</keyword>
<feature type="signal peptide" evidence="2">
    <location>
        <begin position="1"/>
        <end position="29"/>
    </location>
</feature>
<dbReference type="InterPro" id="IPR048052">
    <property type="entry name" value="FM1-like"/>
</dbReference>
<gene>
    <name evidence="5" type="ORF">QPX34_00650</name>
</gene>
<dbReference type="NCBIfam" id="NF033902">
    <property type="entry name" value="iso_D2_wall_anc"/>
    <property type="match status" value="1"/>
</dbReference>
<accession>A0ABT7FLR8</accession>
<keyword evidence="6" id="KW-1185">Reference proteome</keyword>
<evidence type="ECO:0000256" key="2">
    <source>
        <dbReference type="SAM" id="SignalP"/>
    </source>
</evidence>
<evidence type="ECO:0000259" key="4">
    <source>
        <dbReference type="Pfam" id="PF17802"/>
    </source>
</evidence>
<dbReference type="InterPro" id="IPR013783">
    <property type="entry name" value="Ig-like_fold"/>
</dbReference>
<evidence type="ECO:0000259" key="3">
    <source>
        <dbReference type="Pfam" id="PF16555"/>
    </source>
</evidence>
<protein>
    <submittedName>
        <fullName evidence="5">SpaH/EbpB family LPXTG-anchored major pilin</fullName>
    </submittedName>
</protein>
<reference evidence="5 6" key="1">
    <citation type="submission" date="2023-05" db="EMBL/GenBank/DDBJ databases">
        <title>Metabolic capabilities are highly conserved among human nasal-associated Corynebacterium species in pangenomic analyses.</title>
        <authorList>
            <person name="Tran T.H."/>
            <person name="Roberts A.Q."/>
            <person name="Escapa I.F."/>
            <person name="Gao W."/>
            <person name="Conlan S."/>
            <person name="Kong H."/>
            <person name="Segre J.A."/>
            <person name="Kelly M.S."/>
            <person name="Lemon K.P."/>
        </authorList>
    </citation>
    <scope>NUCLEOTIDE SEQUENCE [LARGE SCALE GENOMIC DNA]</scope>
    <source>
        <strain evidence="5 6">KPL3802</strain>
    </source>
</reference>
<sequence length="504" mass="53882">MKKTAFIRSASAAAIFGLTLSLGGVTAVAQDDAPAAAPAAVIDENAPVTLTIDKRLNPTSIGEAGSGQPDQDVTGNPLKGATFTGELLNVENVKPQDFGKLNANNYTNLGATKTGITVTGTTGETGQLKFESEGTKFQQGTWLFTETINNEVTDVTTGKTYKASDVAPSTPFIVSLPYTNADGNGWNYNVTVKPKNKASGVTKKVIDADKNVGDTIDYVVSGDVPVIPQGETLQRFRITDTLDTENLEEIKAQVALSDGTPLAGGDYTLTVNQNTGEVALDIINLDKLSRLAVGTTVDLTITAKVKTLEGTDGIAVNKARQFVRYPNQDKDTETESNEVKSYWGQVKVVKTEEGTDAPLKGAEFELYRCEGTETRADQLQNKISIGDTSKWTTDDKGNVIIDGIHVTDIENHSDAINKHYCLVETKAPRGFVATNEVHAFQLTSAKDQLNPKSPVQYEAQIKNKRSHMPQLPLTGGMGIGILGALAVLVAGGALWFARRANKES</sequence>
<dbReference type="InterPro" id="IPR041033">
    <property type="entry name" value="SpaA_PFL_dom_1"/>
</dbReference>
<comment type="caution">
    <text evidence="5">The sequence shown here is derived from an EMBL/GenBank/DDBJ whole genome shotgun (WGS) entry which is preliminary data.</text>
</comment>
<organism evidence="5 6">
    <name type="scientific">Corynebacterium accolens</name>
    <dbReference type="NCBI Taxonomy" id="38284"/>
    <lineage>
        <taxon>Bacteria</taxon>
        <taxon>Bacillati</taxon>
        <taxon>Actinomycetota</taxon>
        <taxon>Actinomycetes</taxon>
        <taxon>Mycobacteriales</taxon>
        <taxon>Corynebacteriaceae</taxon>
        <taxon>Corynebacterium</taxon>
    </lineage>
</organism>
<dbReference type="Gene3D" id="2.60.40.740">
    <property type="match status" value="1"/>
</dbReference>
<dbReference type="RefSeq" id="WP_284612395.1">
    <property type="nucleotide sequence ID" value="NZ_JASNUO010000001.1"/>
</dbReference>
<feature type="chain" id="PRO_5045486880" evidence="2">
    <location>
        <begin position="30"/>
        <end position="504"/>
    </location>
</feature>
<keyword evidence="1" id="KW-0472">Membrane</keyword>